<name>A0A517TSA8_9BACT</name>
<dbReference type="EMBL" id="CP036339">
    <property type="protein sequence ID" value="QDT71262.1"/>
    <property type="molecule type" value="Genomic_DNA"/>
</dbReference>
<dbReference type="KEGG" id="llh:I41_04180"/>
<keyword evidence="2" id="KW-1185">Reference proteome</keyword>
<evidence type="ECO:0000313" key="1">
    <source>
        <dbReference type="EMBL" id="QDT71262.1"/>
    </source>
</evidence>
<sequence length="149" mass="16980">MSRFALLLITDAQSVDDACRGWLPPLETPIKQLIKNPFNGKTMSVDSYVPPEFDGKMAASQYVVYKKLSKVTPISIDFQCGGEADALIDAAVPYRIRRGPMGLSITIDRVPYEKEQRVVEVFEDQLGEYDDPGRRRAEKLRMYFFVYDC</sequence>
<dbReference type="RefSeq" id="WP_145430409.1">
    <property type="nucleotide sequence ID" value="NZ_CP036339.1"/>
</dbReference>
<dbReference type="AlphaFoldDB" id="A0A517TSA8"/>
<gene>
    <name evidence="1" type="ORF">I41_04180</name>
</gene>
<dbReference type="Proteomes" id="UP000317909">
    <property type="component" value="Chromosome"/>
</dbReference>
<proteinExistence type="predicted"/>
<accession>A0A517TSA8</accession>
<reference evidence="1 2" key="1">
    <citation type="submission" date="2019-02" db="EMBL/GenBank/DDBJ databases">
        <title>Deep-cultivation of Planctomycetes and their phenomic and genomic characterization uncovers novel biology.</title>
        <authorList>
            <person name="Wiegand S."/>
            <person name="Jogler M."/>
            <person name="Boedeker C."/>
            <person name="Pinto D."/>
            <person name="Vollmers J."/>
            <person name="Rivas-Marin E."/>
            <person name="Kohn T."/>
            <person name="Peeters S.H."/>
            <person name="Heuer A."/>
            <person name="Rast P."/>
            <person name="Oberbeckmann S."/>
            <person name="Bunk B."/>
            <person name="Jeske O."/>
            <person name="Meyerdierks A."/>
            <person name="Storesund J.E."/>
            <person name="Kallscheuer N."/>
            <person name="Luecker S."/>
            <person name="Lage O.M."/>
            <person name="Pohl T."/>
            <person name="Merkel B.J."/>
            <person name="Hornburger P."/>
            <person name="Mueller R.-W."/>
            <person name="Bruemmer F."/>
            <person name="Labrenz M."/>
            <person name="Spormann A.M."/>
            <person name="Op den Camp H."/>
            <person name="Overmann J."/>
            <person name="Amann R."/>
            <person name="Jetten M.S.M."/>
            <person name="Mascher T."/>
            <person name="Medema M.H."/>
            <person name="Devos D.P."/>
            <person name="Kaster A.-K."/>
            <person name="Ovreas L."/>
            <person name="Rohde M."/>
            <person name="Galperin M.Y."/>
            <person name="Jogler C."/>
        </authorList>
    </citation>
    <scope>NUCLEOTIDE SEQUENCE [LARGE SCALE GENOMIC DNA]</scope>
    <source>
        <strain evidence="1 2">I41</strain>
    </source>
</reference>
<evidence type="ECO:0000313" key="2">
    <source>
        <dbReference type="Proteomes" id="UP000317909"/>
    </source>
</evidence>
<organism evidence="1 2">
    <name type="scientific">Lacipirellula limnantheis</name>
    <dbReference type="NCBI Taxonomy" id="2528024"/>
    <lineage>
        <taxon>Bacteria</taxon>
        <taxon>Pseudomonadati</taxon>
        <taxon>Planctomycetota</taxon>
        <taxon>Planctomycetia</taxon>
        <taxon>Pirellulales</taxon>
        <taxon>Lacipirellulaceae</taxon>
        <taxon>Lacipirellula</taxon>
    </lineage>
</organism>
<protein>
    <submittedName>
        <fullName evidence="1">Uncharacterized protein</fullName>
    </submittedName>
</protein>